<dbReference type="GO" id="GO:0004484">
    <property type="term" value="F:mRNA guanylyltransferase activity"/>
    <property type="evidence" value="ECO:0007669"/>
    <property type="project" value="TreeGrafter"/>
</dbReference>
<dbReference type="InterPro" id="IPR051029">
    <property type="entry name" value="mRNA_Capping_Enz/RNA_Phosphat"/>
</dbReference>
<dbReference type="SMART" id="SM00404">
    <property type="entry name" value="PTPc_motif"/>
    <property type="match status" value="1"/>
</dbReference>
<dbReference type="PANTHER" id="PTHR10367:SF25">
    <property type="entry name" value="DUAL SPECIFICITY PHOSPHATASE CATALYTIC DOMAIN PROTEIN (AFU_ORTHOLOGUE AFUA_1G03540)"/>
    <property type="match status" value="1"/>
</dbReference>
<dbReference type="Gene3D" id="3.90.190.10">
    <property type="entry name" value="Protein tyrosine phosphatase superfamily"/>
    <property type="match status" value="1"/>
</dbReference>
<evidence type="ECO:0000256" key="1">
    <source>
        <dbReference type="SAM" id="MobiDB-lite"/>
    </source>
</evidence>
<dbReference type="CDD" id="cd14502">
    <property type="entry name" value="RNA_5'-triphosphatase"/>
    <property type="match status" value="1"/>
</dbReference>
<dbReference type="InterPro" id="IPR029021">
    <property type="entry name" value="Prot-tyrosine_phosphatase-like"/>
</dbReference>
<reference evidence="3" key="1">
    <citation type="submission" date="2020-03" db="EMBL/GenBank/DDBJ databases">
        <title>Draft Genome Sequence of Cylindrodendrum hubeiense.</title>
        <authorList>
            <person name="Buettner E."/>
            <person name="Kellner H."/>
        </authorList>
    </citation>
    <scope>NUCLEOTIDE SEQUENCE</scope>
    <source>
        <strain evidence="3">IHI 201604</strain>
    </source>
</reference>
<dbReference type="PROSITE" id="PS00383">
    <property type="entry name" value="TYR_PHOSPHATASE_1"/>
    <property type="match status" value="1"/>
</dbReference>
<keyword evidence="4" id="KW-1185">Reference proteome</keyword>
<comment type="caution">
    <text evidence="3">The sequence shown here is derived from an EMBL/GenBank/DDBJ whole genome shotgun (WGS) entry which is preliminary data.</text>
</comment>
<dbReference type="Pfam" id="PF00782">
    <property type="entry name" value="DSPc"/>
    <property type="match status" value="1"/>
</dbReference>
<dbReference type="PROSITE" id="PS50056">
    <property type="entry name" value="TYR_PHOSPHATASE_2"/>
    <property type="match status" value="1"/>
</dbReference>
<dbReference type="GO" id="GO:0140096">
    <property type="term" value="F:catalytic activity, acting on a protein"/>
    <property type="evidence" value="ECO:0007669"/>
    <property type="project" value="UniProtKB-ARBA"/>
</dbReference>
<dbReference type="InterPro" id="IPR029058">
    <property type="entry name" value="AB_hydrolase_fold"/>
</dbReference>
<evidence type="ECO:0000313" key="4">
    <source>
        <dbReference type="Proteomes" id="UP000722485"/>
    </source>
</evidence>
<protein>
    <recommendedName>
        <fullName evidence="2">Tyrosine specific protein phosphatases domain-containing protein</fullName>
    </recommendedName>
</protein>
<dbReference type="OrthoDB" id="428974at2759"/>
<dbReference type="EMBL" id="JAANBB010000130">
    <property type="protein sequence ID" value="KAF7549121.1"/>
    <property type="molecule type" value="Genomic_DNA"/>
</dbReference>
<dbReference type="InterPro" id="IPR000340">
    <property type="entry name" value="Dual-sp_phosphatase_cat-dom"/>
</dbReference>
<dbReference type="AlphaFoldDB" id="A0A9P5LG53"/>
<dbReference type="InterPro" id="IPR003595">
    <property type="entry name" value="Tyr_Pase_cat"/>
</dbReference>
<dbReference type="Pfam" id="PF12697">
    <property type="entry name" value="Abhydrolase_6"/>
    <property type="match status" value="1"/>
</dbReference>
<accession>A0A9P5LG53</accession>
<dbReference type="GO" id="GO:0006370">
    <property type="term" value="P:7-methylguanosine mRNA capping"/>
    <property type="evidence" value="ECO:0007669"/>
    <property type="project" value="TreeGrafter"/>
</dbReference>
<dbReference type="Gene3D" id="3.40.50.1820">
    <property type="entry name" value="alpha/beta hydrolase"/>
    <property type="match status" value="1"/>
</dbReference>
<organism evidence="3 4">
    <name type="scientific">Cylindrodendrum hubeiense</name>
    <dbReference type="NCBI Taxonomy" id="595255"/>
    <lineage>
        <taxon>Eukaryota</taxon>
        <taxon>Fungi</taxon>
        <taxon>Dikarya</taxon>
        <taxon>Ascomycota</taxon>
        <taxon>Pezizomycotina</taxon>
        <taxon>Sordariomycetes</taxon>
        <taxon>Hypocreomycetidae</taxon>
        <taxon>Hypocreales</taxon>
        <taxon>Nectriaceae</taxon>
        <taxon>Cylindrodendrum</taxon>
    </lineage>
</organism>
<dbReference type="InterPro" id="IPR000073">
    <property type="entry name" value="AB_hydrolase_1"/>
</dbReference>
<dbReference type="PANTHER" id="PTHR10367">
    <property type="entry name" value="MRNA-CAPPING ENZYME"/>
    <property type="match status" value="1"/>
</dbReference>
<evidence type="ECO:0000313" key="3">
    <source>
        <dbReference type="EMBL" id="KAF7549121.1"/>
    </source>
</evidence>
<feature type="region of interest" description="Disordered" evidence="1">
    <location>
        <begin position="1"/>
        <end position="35"/>
    </location>
</feature>
<dbReference type="FunFam" id="3.40.50.1820:FF:000273">
    <property type="entry name" value="Dual specificity phosphatase catalytic domain protein"/>
    <property type="match status" value="1"/>
</dbReference>
<dbReference type="FunFam" id="3.90.190.10:FF:000090">
    <property type="entry name" value="Dual specificity phosphatase catalytic domain protein"/>
    <property type="match status" value="1"/>
</dbReference>
<feature type="region of interest" description="Disordered" evidence="1">
    <location>
        <begin position="364"/>
        <end position="391"/>
    </location>
</feature>
<dbReference type="InterPro" id="IPR016130">
    <property type="entry name" value="Tyr_Pase_AS"/>
</dbReference>
<proteinExistence type="predicted"/>
<sequence>MQSQTHGMTAPPPGHSQQSADSTDPHLTDPTLLRDNSEFKSYKTSGFEYPGLRIFYRQHAKADQLPKNPAPLPLLVFLHGLGGSVAQFHPLLSSLTDLAPCLAIDYPGCGRSEFSVTSWDAYTTEALVELLETIIDDYRDKDAGQRVVLIGHSMGTALSAQLANPKVPHTTSLAQYIVGLIAICPVSGPPSESMTTWARRAMWIPGWLFSLWRAWDARGGPESASVKRFVGESSDETARLLQNRFNRQSRTPVWRRMANGALPVYTNGKPSGGIPTLDVWAGLDIPVYLIAGENDNIVSPKDVDKIVKVLDPERSPSEAELAEEASKTVIDSAAPVNTSARLADHIPQAIEDLRDEDFKRAKATQTEIDESQEDPSTPRDPCTPHETVAELPTLPNHPRKVIHSIVLPPPATHALLYTPCTVRAVAGLISDFLGANITGRLSLAWQLQYLSREGKWDVKNLNKWKSVNPVSEPIGPVGKPVFRAMKTLREADDIHSPTEFVSNWGGVVKDVIDISKDQPVYDPRGLERANIHYHKFPTVSKVPPSAEEVDAFIHLVDELRAKQPDRAAKESWEDPAQCVIGVHCHYGFNRTGYFIVCYLVERCDFEVREAIETFAKMRPNGIRHSHFLDRLYVRYNVAAARTT</sequence>
<dbReference type="InterPro" id="IPR000387">
    <property type="entry name" value="Tyr_Pase_dom"/>
</dbReference>
<dbReference type="Proteomes" id="UP000722485">
    <property type="component" value="Unassembled WGS sequence"/>
</dbReference>
<dbReference type="SUPFAM" id="SSF52799">
    <property type="entry name" value="(Phosphotyrosine protein) phosphatases II"/>
    <property type="match status" value="1"/>
</dbReference>
<feature type="domain" description="Tyrosine specific protein phosphatases" evidence="2">
    <location>
        <begin position="550"/>
        <end position="623"/>
    </location>
</feature>
<dbReference type="SUPFAM" id="SSF53474">
    <property type="entry name" value="alpha/beta-Hydrolases"/>
    <property type="match status" value="1"/>
</dbReference>
<evidence type="ECO:0000259" key="2">
    <source>
        <dbReference type="PROSITE" id="PS50056"/>
    </source>
</evidence>
<name>A0A9P5LG53_9HYPO</name>
<gene>
    <name evidence="3" type="ORF">G7Z17_g6604</name>
</gene>